<protein>
    <submittedName>
        <fullName evidence="3">Alpha/beta-hydrolase</fullName>
    </submittedName>
</protein>
<dbReference type="InterPro" id="IPR029058">
    <property type="entry name" value="AB_hydrolase_fold"/>
</dbReference>
<evidence type="ECO:0000313" key="4">
    <source>
        <dbReference type="Proteomes" id="UP000326268"/>
    </source>
</evidence>
<dbReference type="AlphaFoldDB" id="A0A5N7A8S9"/>
<proteinExistence type="inferred from homology"/>
<accession>A0A5N7A8S9</accession>
<evidence type="ECO:0000313" key="3">
    <source>
        <dbReference type="EMBL" id="KAE8365529.1"/>
    </source>
</evidence>
<dbReference type="Gene3D" id="3.40.50.1820">
    <property type="entry name" value="alpha/beta hydrolase"/>
    <property type="match status" value="1"/>
</dbReference>
<dbReference type="PANTHER" id="PTHR47751">
    <property type="entry name" value="SUPERFAMILY HYDROLASE, PUTATIVE (AFU_ORTHOLOGUE AFUA_2G16580)-RELATED"/>
    <property type="match status" value="1"/>
</dbReference>
<evidence type="ECO:0000256" key="1">
    <source>
        <dbReference type="ARBA" id="ARBA00029464"/>
    </source>
</evidence>
<keyword evidence="4" id="KW-1185">Reference proteome</keyword>
<reference evidence="3 4" key="1">
    <citation type="submission" date="2019-04" db="EMBL/GenBank/DDBJ databases">
        <title>Friends and foes A comparative genomics studyof 23 Aspergillus species from section Flavi.</title>
        <authorList>
            <consortium name="DOE Joint Genome Institute"/>
            <person name="Kjaerbolling I."/>
            <person name="Vesth T."/>
            <person name="Frisvad J.C."/>
            <person name="Nybo J.L."/>
            <person name="Theobald S."/>
            <person name="Kildgaard S."/>
            <person name="Isbrandt T."/>
            <person name="Kuo A."/>
            <person name="Sato A."/>
            <person name="Lyhne E.K."/>
            <person name="Kogle M.E."/>
            <person name="Wiebenga A."/>
            <person name="Kun R.S."/>
            <person name="Lubbers R.J."/>
            <person name="Makela M.R."/>
            <person name="Barry K."/>
            <person name="Chovatia M."/>
            <person name="Clum A."/>
            <person name="Daum C."/>
            <person name="Haridas S."/>
            <person name="He G."/>
            <person name="LaButti K."/>
            <person name="Lipzen A."/>
            <person name="Mondo S."/>
            <person name="Riley R."/>
            <person name="Salamov A."/>
            <person name="Simmons B.A."/>
            <person name="Magnuson J.K."/>
            <person name="Henrissat B."/>
            <person name="Mortensen U.H."/>
            <person name="Larsen T.O."/>
            <person name="Devries R.P."/>
            <person name="Grigoriev I.V."/>
            <person name="Machida M."/>
            <person name="Baker S.E."/>
            <person name="Andersen M.R."/>
        </authorList>
    </citation>
    <scope>NUCLEOTIDE SEQUENCE [LARGE SCALE GENOMIC DNA]</scope>
    <source>
        <strain evidence="3 4">CBS 763.97</strain>
    </source>
</reference>
<dbReference type="GeneID" id="43660074"/>
<dbReference type="Gene3D" id="1.10.10.800">
    <property type="match status" value="1"/>
</dbReference>
<organism evidence="3 4">
    <name type="scientific">Aspergillus caelatus</name>
    <dbReference type="NCBI Taxonomy" id="61420"/>
    <lineage>
        <taxon>Eukaryota</taxon>
        <taxon>Fungi</taxon>
        <taxon>Dikarya</taxon>
        <taxon>Ascomycota</taxon>
        <taxon>Pezizomycotina</taxon>
        <taxon>Eurotiomycetes</taxon>
        <taxon>Eurotiomycetidae</taxon>
        <taxon>Eurotiales</taxon>
        <taxon>Aspergillaceae</taxon>
        <taxon>Aspergillus</taxon>
        <taxon>Aspergillus subgen. Circumdati</taxon>
    </lineage>
</organism>
<name>A0A5N7A8S9_9EURO</name>
<dbReference type="InterPro" id="IPR022742">
    <property type="entry name" value="Hydrolase_4"/>
</dbReference>
<comment type="similarity">
    <text evidence="1">Belongs to the polyketide transferase af380 family.</text>
</comment>
<sequence>MSPATSRRTVNCKTIDGISLEAWLWEVEGPAPIIVMTHGLNCVKEWSLEETAEAFHKAGYNVLLYDPRGIGGSEGVPRNQPDPWQHSEDISDVVTYASTLPSVDSQRILLWGISFGATVTACAGAVDPRVVAVLMVAPIFKFIRPDKRRKLFTQLMKDRQSQIRGNEPFYLRPYDSNGENPAGYGGSGGAGAKEAYTLMELGVERYGYRNRITLQTFHKLALFRPQDFLQEMLTDKPIMMVVPENDTMSLPADQLAAFESFKCPKQFYLAKNKGHMDILSGEEFTQNMSAMIEFFDSVSREEDIV</sequence>
<feature type="domain" description="Serine aminopeptidase S33" evidence="2">
    <location>
        <begin position="30"/>
        <end position="157"/>
    </location>
</feature>
<dbReference type="RefSeq" id="XP_031928610.1">
    <property type="nucleotide sequence ID" value="XM_032075628.1"/>
</dbReference>
<dbReference type="GO" id="GO:0016787">
    <property type="term" value="F:hydrolase activity"/>
    <property type="evidence" value="ECO:0007669"/>
    <property type="project" value="UniProtKB-KW"/>
</dbReference>
<dbReference type="ESTHER" id="9euro-a0a5n7a8s9">
    <property type="family name" value="Thiohydrolase"/>
</dbReference>
<dbReference type="InterPro" id="IPR051411">
    <property type="entry name" value="Polyketide_trans_af380"/>
</dbReference>
<dbReference type="EMBL" id="ML737629">
    <property type="protein sequence ID" value="KAE8365529.1"/>
    <property type="molecule type" value="Genomic_DNA"/>
</dbReference>
<dbReference type="SUPFAM" id="SSF53474">
    <property type="entry name" value="alpha/beta-Hydrolases"/>
    <property type="match status" value="1"/>
</dbReference>
<dbReference type="OrthoDB" id="2498029at2759"/>
<dbReference type="Proteomes" id="UP000326268">
    <property type="component" value="Unassembled WGS sequence"/>
</dbReference>
<keyword evidence="3" id="KW-0378">Hydrolase</keyword>
<evidence type="ECO:0000259" key="2">
    <source>
        <dbReference type="Pfam" id="PF12146"/>
    </source>
</evidence>
<gene>
    <name evidence="3" type="ORF">BDV27DRAFT_171550</name>
</gene>
<dbReference type="PANTHER" id="PTHR47751:SF2">
    <property type="entry name" value="DLTD N-TERMINAL DOMAIN PROTEIN (AFU_ORTHOLOGUE AFUA_8G00380)-RELATED"/>
    <property type="match status" value="1"/>
</dbReference>
<dbReference type="Pfam" id="PF12146">
    <property type="entry name" value="Hydrolase_4"/>
    <property type="match status" value="1"/>
</dbReference>